<reference evidence="2 3" key="2">
    <citation type="submission" date="2024-09" db="EMBL/GenBank/DDBJ databases">
        <title>Draft genome sequence of Candidatus Magnetaquicoccaceae bacterium FCR-1.</title>
        <authorList>
            <person name="Shimoshige H."/>
            <person name="Shimamura S."/>
            <person name="Taoka A."/>
            <person name="Kobayashi H."/>
            <person name="Maekawa T."/>
        </authorList>
    </citation>
    <scope>NUCLEOTIDE SEQUENCE [LARGE SCALE GENOMIC DNA]</scope>
    <source>
        <strain evidence="2 3">FCR-1</strain>
    </source>
</reference>
<feature type="domain" description="Primase C-terminal 2" evidence="1">
    <location>
        <begin position="150"/>
        <end position="222"/>
    </location>
</feature>
<protein>
    <recommendedName>
        <fullName evidence="1">Primase C-terminal 2 domain-containing protein</fullName>
    </recommendedName>
</protein>
<evidence type="ECO:0000313" key="3">
    <source>
        <dbReference type="Proteomes" id="UP001628193"/>
    </source>
</evidence>
<organism evidence="2 3">
    <name type="scientific">Candidatus Magnetaquiglobus chichijimensis</name>
    <dbReference type="NCBI Taxonomy" id="3141448"/>
    <lineage>
        <taxon>Bacteria</taxon>
        <taxon>Pseudomonadati</taxon>
        <taxon>Pseudomonadota</taxon>
        <taxon>Magnetococcia</taxon>
        <taxon>Magnetococcales</taxon>
        <taxon>Candidatus Magnetaquicoccaceae</taxon>
        <taxon>Candidatus Magnetaquiglobus</taxon>
    </lineage>
</organism>
<keyword evidence="3" id="KW-1185">Reference proteome</keyword>
<evidence type="ECO:0000259" key="1">
    <source>
        <dbReference type="Pfam" id="PF08707"/>
    </source>
</evidence>
<reference evidence="2 3" key="1">
    <citation type="submission" date="2024-05" db="EMBL/GenBank/DDBJ databases">
        <authorList>
            <consortium name="Candidatus Magnetaquicoccaceae bacterium FCR-1 genome sequencing consortium"/>
            <person name="Shimoshige H."/>
            <person name="Shimamura S."/>
            <person name="Taoka A."/>
            <person name="Kobayashi H."/>
            <person name="Maekawa T."/>
        </authorList>
    </citation>
    <scope>NUCLEOTIDE SEQUENCE [LARGE SCALE GENOMIC DNA]</scope>
    <source>
        <strain evidence="2 3">FCR-1</strain>
    </source>
</reference>
<accession>A0ABQ0CAN3</accession>
<dbReference type="EMBL" id="BAAFGK010000004">
    <property type="protein sequence ID" value="GAB0057941.1"/>
    <property type="molecule type" value="Genomic_DNA"/>
</dbReference>
<dbReference type="Pfam" id="PF08707">
    <property type="entry name" value="PriCT_2"/>
    <property type="match status" value="1"/>
</dbReference>
<proteinExistence type="predicted"/>
<comment type="caution">
    <text evidence="2">The sequence shown here is derived from an EMBL/GenBank/DDBJ whole genome shotgun (WGS) entry which is preliminary data.</text>
</comment>
<dbReference type="InterPro" id="IPR014819">
    <property type="entry name" value="PriCT_2"/>
</dbReference>
<gene>
    <name evidence="2" type="ORF">SIID45300_02275</name>
</gene>
<dbReference type="Proteomes" id="UP001628193">
    <property type="component" value="Unassembled WGS sequence"/>
</dbReference>
<name>A0ABQ0CAN3_9PROT</name>
<evidence type="ECO:0000313" key="2">
    <source>
        <dbReference type="EMBL" id="GAB0057941.1"/>
    </source>
</evidence>
<sequence length="318" mass="34764">MDIDIFDDTTLSEQIQKLAFAVLGETPAIRIGRHPKRMLVYRTSTPFKGIKAHPLEVLCQGQQFVAYAIHPGTGQPYEWPARSLADLTMADLPVITEAQAHAFIEQALALLPEDLRPVRLDHAQPSMSEQTTEAVPLQSIRDLRGTPEAIQDALRYIVNADLPYDDWIRVGMAIKGALGESGARLFADWSATSAKNVPAATERAWASFHPTVIGAGTIYHLAQKHGWRPDAVITLNPANRPTDSHPAAELLRKMQQLPTLDVVTQREKLPFLDGPAWNVTDIDGVMGLLVSYMMATATRPQPILAIGNALCALGAIMG</sequence>